<comment type="caution">
    <text evidence="3">The sequence shown here is derived from an EMBL/GenBank/DDBJ whole genome shotgun (WGS) entry which is preliminary data.</text>
</comment>
<evidence type="ECO:0000313" key="3">
    <source>
        <dbReference type="EMBL" id="MDQ8196365.1"/>
    </source>
</evidence>
<feature type="domain" description="Transposase IS110-like N-terminal" evidence="1">
    <location>
        <begin position="10"/>
        <end position="154"/>
    </location>
</feature>
<dbReference type="PANTHER" id="PTHR33055">
    <property type="entry name" value="TRANSPOSASE FOR INSERTION SEQUENCE ELEMENT IS1111A"/>
    <property type="match status" value="1"/>
</dbReference>
<evidence type="ECO:0000259" key="2">
    <source>
        <dbReference type="Pfam" id="PF02371"/>
    </source>
</evidence>
<keyword evidence="4" id="KW-1185">Reference proteome</keyword>
<organism evidence="3 4">
    <name type="scientific">Thalassobacterium sedimentorum</name>
    <dbReference type="NCBI Taxonomy" id="3041258"/>
    <lineage>
        <taxon>Bacteria</taxon>
        <taxon>Pseudomonadati</taxon>
        <taxon>Verrucomicrobiota</taxon>
        <taxon>Opitutia</taxon>
        <taxon>Puniceicoccales</taxon>
        <taxon>Coraliomargaritaceae</taxon>
        <taxon>Thalassobacterium</taxon>
    </lineage>
</organism>
<dbReference type="InterPro" id="IPR002525">
    <property type="entry name" value="Transp_IS110-like_N"/>
</dbReference>
<proteinExistence type="predicted"/>
<dbReference type="InterPro" id="IPR047650">
    <property type="entry name" value="Transpos_IS110"/>
</dbReference>
<dbReference type="InterPro" id="IPR003346">
    <property type="entry name" value="Transposase_20"/>
</dbReference>
<gene>
    <name evidence="3" type="ORF">QEH59_18185</name>
</gene>
<dbReference type="PANTHER" id="PTHR33055:SF3">
    <property type="entry name" value="PUTATIVE TRANSPOSASE FOR IS117-RELATED"/>
    <property type="match status" value="1"/>
</dbReference>
<feature type="domain" description="Transposase IS116/IS110/IS902 C-terminal" evidence="2">
    <location>
        <begin position="217"/>
        <end position="295"/>
    </location>
</feature>
<accession>A0ABU1ANK0</accession>
<name>A0ABU1ANK0_9BACT</name>
<dbReference type="NCBIfam" id="NF033542">
    <property type="entry name" value="transpos_IS110"/>
    <property type="match status" value="1"/>
</dbReference>
<sequence length="357" mass="39255">MNTAKNTHTIGIDLGDKSHETCTLNAEGEIIERTTLLNNQPELIRFSKANRGATLIMEAGCHSPWISRLFNQRGHKVVVANPRKVRAIYQTDNKNDERDALLLARIGRFDRNLLYGIEHKSEAHQRALKIIEARDALVSARVKLVNHVRGSLKSLGIFLPSGCSTEAFARKATEHLEAVDYALVAPVIESIGHLSELIKAEDKHIDTMIAEDYPVAQKLLTIPGVGPITALSFVLIIGSPDRFATARDVGPFLGLVPGRDQSGDVDKPMRITKAGNRMMRRLLVSCAQYTLGHFGPPSALKEAGERKANSGAKIAKKKAVVMTARKLAVMMLALWKDPNSEYEPFPTKSSQQRAITA</sequence>
<dbReference type="Proteomes" id="UP001243717">
    <property type="component" value="Unassembled WGS sequence"/>
</dbReference>
<reference evidence="3 4" key="1">
    <citation type="submission" date="2023-04" db="EMBL/GenBank/DDBJ databases">
        <title>A novel bacteria isolated from coastal sediment.</title>
        <authorList>
            <person name="Liu X.-J."/>
            <person name="Du Z.-J."/>
        </authorList>
    </citation>
    <scope>NUCLEOTIDE SEQUENCE [LARGE SCALE GENOMIC DNA]</scope>
    <source>
        <strain evidence="3 4">SDUM461004</strain>
    </source>
</reference>
<dbReference type="Pfam" id="PF01548">
    <property type="entry name" value="DEDD_Tnp_IS110"/>
    <property type="match status" value="1"/>
</dbReference>
<evidence type="ECO:0000313" key="4">
    <source>
        <dbReference type="Proteomes" id="UP001243717"/>
    </source>
</evidence>
<dbReference type="EMBL" id="JARXIC010000072">
    <property type="protein sequence ID" value="MDQ8196365.1"/>
    <property type="molecule type" value="Genomic_DNA"/>
</dbReference>
<dbReference type="Pfam" id="PF02371">
    <property type="entry name" value="Transposase_20"/>
    <property type="match status" value="1"/>
</dbReference>
<evidence type="ECO:0000259" key="1">
    <source>
        <dbReference type="Pfam" id="PF01548"/>
    </source>
</evidence>
<dbReference type="RefSeq" id="WP_308986800.1">
    <property type="nucleotide sequence ID" value="NZ_JARXIC010000072.1"/>
</dbReference>
<protein>
    <submittedName>
        <fullName evidence="3">IS110 family transposase</fullName>
    </submittedName>
</protein>